<dbReference type="Proteomes" id="UP000230233">
    <property type="component" value="Chromosome X"/>
</dbReference>
<dbReference type="EMBL" id="PDUG01000006">
    <property type="protein sequence ID" value="PIC17736.1"/>
    <property type="molecule type" value="Genomic_DNA"/>
</dbReference>
<accession>A0A2G5SSD5</accession>
<keyword evidence="3" id="KW-1185">Reference proteome</keyword>
<dbReference type="OrthoDB" id="10400750at2759"/>
<feature type="region of interest" description="Disordered" evidence="1">
    <location>
        <begin position="1"/>
        <end position="183"/>
    </location>
</feature>
<feature type="compositionally biased region" description="Basic and acidic residues" evidence="1">
    <location>
        <begin position="1"/>
        <end position="10"/>
    </location>
</feature>
<feature type="compositionally biased region" description="Polar residues" evidence="1">
    <location>
        <begin position="430"/>
        <end position="455"/>
    </location>
</feature>
<feature type="region of interest" description="Disordered" evidence="1">
    <location>
        <begin position="375"/>
        <end position="462"/>
    </location>
</feature>
<evidence type="ECO:0000313" key="3">
    <source>
        <dbReference type="Proteomes" id="UP000230233"/>
    </source>
</evidence>
<feature type="compositionally biased region" description="Basic and acidic residues" evidence="1">
    <location>
        <begin position="100"/>
        <end position="121"/>
    </location>
</feature>
<protein>
    <submittedName>
        <fullName evidence="2">Uncharacterized protein</fullName>
    </submittedName>
</protein>
<reference evidence="3" key="1">
    <citation type="submission" date="2017-10" db="EMBL/GenBank/DDBJ databases">
        <title>Rapid genome shrinkage in a self-fertile nematode reveals novel sperm competition proteins.</title>
        <authorList>
            <person name="Yin D."/>
            <person name="Schwarz E.M."/>
            <person name="Thomas C.G."/>
            <person name="Felde R.L."/>
            <person name="Korf I.F."/>
            <person name="Cutter A.D."/>
            <person name="Schartner C.M."/>
            <person name="Ralston E.J."/>
            <person name="Meyer B.J."/>
            <person name="Haag E.S."/>
        </authorList>
    </citation>
    <scope>NUCLEOTIDE SEQUENCE [LARGE SCALE GENOMIC DNA]</scope>
    <source>
        <strain evidence="3">JU1422</strain>
    </source>
</reference>
<evidence type="ECO:0000256" key="1">
    <source>
        <dbReference type="SAM" id="MobiDB-lite"/>
    </source>
</evidence>
<name>A0A2G5SSD5_9PELO</name>
<feature type="compositionally biased region" description="Polar residues" evidence="1">
    <location>
        <begin position="379"/>
        <end position="394"/>
    </location>
</feature>
<feature type="compositionally biased region" description="Polar residues" evidence="1">
    <location>
        <begin position="39"/>
        <end position="51"/>
    </location>
</feature>
<feature type="compositionally biased region" description="Basic and acidic residues" evidence="1">
    <location>
        <begin position="164"/>
        <end position="177"/>
    </location>
</feature>
<feature type="compositionally biased region" description="Basic and acidic residues" evidence="1">
    <location>
        <begin position="28"/>
        <end position="38"/>
    </location>
</feature>
<feature type="compositionally biased region" description="Polar residues" evidence="1">
    <location>
        <begin position="145"/>
        <end position="161"/>
    </location>
</feature>
<gene>
    <name evidence="2" type="primary">Cnig_chr_X.g23873</name>
    <name evidence="2" type="ORF">B9Z55_023873</name>
</gene>
<evidence type="ECO:0000313" key="2">
    <source>
        <dbReference type="EMBL" id="PIC17736.1"/>
    </source>
</evidence>
<organism evidence="2 3">
    <name type="scientific">Caenorhabditis nigoni</name>
    <dbReference type="NCBI Taxonomy" id="1611254"/>
    <lineage>
        <taxon>Eukaryota</taxon>
        <taxon>Metazoa</taxon>
        <taxon>Ecdysozoa</taxon>
        <taxon>Nematoda</taxon>
        <taxon>Chromadorea</taxon>
        <taxon>Rhabditida</taxon>
        <taxon>Rhabditina</taxon>
        <taxon>Rhabditomorpha</taxon>
        <taxon>Rhabditoidea</taxon>
        <taxon>Rhabditidae</taxon>
        <taxon>Peloderinae</taxon>
        <taxon>Caenorhabditis</taxon>
    </lineage>
</organism>
<proteinExistence type="predicted"/>
<sequence>MSDNDPKKLDSQGNSEATTTNNTTSPNERPDEPYKWTRSDVQTPSPELSSRQQKERDEAAMAQIIDPLLTNVFNKIMARNQKEREEAAKSQSKLMDNEELFPHRPDEPTERAEPGKNDEVAKSQLKPMNDEGHEAQEISEKPIIASSSTPIQCESSQTNPEQGKIAKEMKDRQRAQENTDAESIVPVDTTDVVDLLASKNAVDMASPLPILDVTGTQKDGVLQASEIAKELAELRSAPEYSTVELKSPNAVDSNFEFDDDFVAAETKDTAENKVLDAVGDADRKREVKAVVDKLVNDVEKSIPKHRKPRQARWNFKKAAQMEAADLLSSMGEGSQDITGIIIPEKLYDPFVAHETQYRGTDASRKRKSFLVPNEGSLLLSPSQPKRAQSLSNQGGAEGIEELPDNGEASNVNKVSDSLEALESREASSIGEGSSNSAEYRSINRRGNPSELQSIVTPLRRQKMPHLVTPRQQKLKHLSVLQKSTTDEPGTIKCHVALSVLQKCLIAMEDTVFQNEIREIDQLKLFKNEATVPISTLTRSLHNVSVMAKRFTEGDSTIPLVTVSVALASAVLQLNMFDDYAKRVLEFNKSAARTNKMVSTSALKAAFNMAIVMVCEMYFAIRIRSLNLATPIDWSFATEGPLPDGESTVDCQQLFKGLYLFFKVIDFEDLATDLSSARFKSSKHKVSGNEVIVALKDFTEVACRHSVDPTKGDGLESLKLELNKVLSQMLSLLLFLEFGESDIYQAIKAEEEKSKGKMVNHDFLKKAAIYMVYMFSPSSAEEGPSGQTK</sequence>
<comment type="caution">
    <text evidence="2">The sequence shown here is derived from an EMBL/GenBank/DDBJ whole genome shotgun (WGS) entry which is preliminary data.</text>
</comment>
<dbReference type="AlphaFoldDB" id="A0A2G5SSD5"/>
<feature type="compositionally biased region" description="Basic and acidic residues" evidence="1">
    <location>
        <begin position="128"/>
        <end position="140"/>
    </location>
</feature>